<dbReference type="RefSeq" id="WP_041975844.1">
    <property type="nucleotide sequence ID" value="NZ_CBXV010000005.1"/>
</dbReference>
<dbReference type="PROSITE" id="PS00647">
    <property type="entry name" value="THYMID_PHOSPHORYLASE"/>
    <property type="match status" value="1"/>
</dbReference>
<keyword evidence="4 8" id="KW-0328">Glycosyltransferase</keyword>
<dbReference type="Proteomes" id="UP000031518">
    <property type="component" value="Unassembled WGS sequence"/>
</dbReference>
<feature type="domain" description="Pyrimidine nucleoside phosphorylase C-terminal" evidence="7">
    <location>
        <begin position="345"/>
        <end position="419"/>
    </location>
</feature>
<comment type="similarity">
    <text evidence="1">Belongs to the thymidine/pyrimidine-nucleoside phosphorylase family.</text>
</comment>
<dbReference type="SUPFAM" id="SSF52418">
    <property type="entry name" value="Nucleoside phosphorylase/phosphoribosyltransferase catalytic domain"/>
    <property type="match status" value="1"/>
</dbReference>
<dbReference type="Gene3D" id="3.40.1030.10">
    <property type="entry name" value="Nucleoside phosphorylase/phosphoribosyltransferase catalytic domain"/>
    <property type="match status" value="1"/>
</dbReference>
<evidence type="ECO:0000256" key="3">
    <source>
        <dbReference type="ARBA" id="ARBA00011892"/>
    </source>
</evidence>
<dbReference type="SMART" id="SM00941">
    <property type="entry name" value="PYNP_C"/>
    <property type="match status" value="1"/>
</dbReference>
<dbReference type="Pfam" id="PF02885">
    <property type="entry name" value="Glycos_trans_3N"/>
    <property type="match status" value="1"/>
</dbReference>
<dbReference type="GO" id="GO:0005829">
    <property type="term" value="C:cytosol"/>
    <property type="evidence" value="ECO:0007669"/>
    <property type="project" value="TreeGrafter"/>
</dbReference>
<dbReference type="Pfam" id="PF07831">
    <property type="entry name" value="PYNP_C"/>
    <property type="match status" value="1"/>
</dbReference>
<dbReference type="GO" id="GO:0004645">
    <property type="term" value="F:1,4-alpha-oligoglucan phosphorylase activity"/>
    <property type="evidence" value="ECO:0007669"/>
    <property type="project" value="InterPro"/>
</dbReference>
<evidence type="ECO:0000259" key="7">
    <source>
        <dbReference type="SMART" id="SM00941"/>
    </source>
</evidence>
<name>A0A0B6WW59_9BACT</name>
<dbReference type="InterPro" id="IPR036566">
    <property type="entry name" value="PYNP-like_C_sf"/>
</dbReference>
<dbReference type="STRING" id="454194.PYK22_01506"/>
<dbReference type="InterPro" id="IPR017872">
    <property type="entry name" value="Pyrmidine_PPase_CS"/>
</dbReference>
<organism evidence="8 9">
    <name type="scientific">Pyrinomonas methylaliphatogenes</name>
    <dbReference type="NCBI Taxonomy" id="454194"/>
    <lineage>
        <taxon>Bacteria</taxon>
        <taxon>Pseudomonadati</taxon>
        <taxon>Acidobacteriota</taxon>
        <taxon>Blastocatellia</taxon>
        <taxon>Blastocatellales</taxon>
        <taxon>Pyrinomonadaceae</taxon>
        <taxon>Pyrinomonas</taxon>
    </lineage>
</organism>
<evidence type="ECO:0000256" key="6">
    <source>
        <dbReference type="ARBA" id="ARBA00048550"/>
    </source>
</evidence>
<sequence length="434" mass="46907">MRPQDVIRHKRDGGELTRDEIAYFVRGVTSGEWADYQASALLMAIFWRGMSEAERLALTEEMLHSGRTLDLSEIPKPKVDKHSTGGVGDKTSLVIAPLAAALGLCVPMISGRGLGHTGGTLDKLESIPGYRVRLSLDEFRDVLKRVGMAMIGQTEEIAPADRKLYALRDVTATVESIPLIAASIMSKKLAEGLNGLVLDVKVGSGAFMKRPKEARALAEALVGIGRGAGVRTVALLTDMDQPLGNAVGNALEVIECLETLRGRGPKDLTSLCIELTARMLVVGGLSDTVEAARSLVRACLQSGAGVEKFRQSIEAQGGDPAIVDDYDRLPRAARIEELLSEEGGYVTKLDAERVGVASMMLGAGRVRVEDQIDPAVGIVLNKKIGDRVDRGEVLARIYYNDPARLEEARATLREAFRLASERPRRAPLIKEAFE</sequence>
<dbReference type="PIRSF" id="PIRSF000478">
    <property type="entry name" value="TP_PyNP"/>
    <property type="match status" value="1"/>
</dbReference>
<keyword evidence="9" id="KW-1185">Reference proteome</keyword>
<dbReference type="SUPFAM" id="SSF54680">
    <property type="entry name" value="Pyrimidine nucleoside phosphorylase C-terminal domain"/>
    <property type="match status" value="1"/>
</dbReference>
<dbReference type="GO" id="GO:0009032">
    <property type="term" value="F:thymidine phosphorylase activity"/>
    <property type="evidence" value="ECO:0007669"/>
    <property type="project" value="UniProtKB-EC"/>
</dbReference>
<dbReference type="EC" id="2.4.2.4" evidence="3"/>
<dbReference type="NCBIfam" id="NF004490">
    <property type="entry name" value="PRK05820.1"/>
    <property type="match status" value="1"/>
</dbReference>
<evidence type="ECO:0000313" key="8">
    <source>
        <dbReference type="EMBL" id="CDM65503.1"/>
    </source>
</evidence>
<reference evidence="8 9" key="2">
    <citation type="submission" date="2015-01" db="EMBL/GenBank/DDBJ databases">
        <title>Complete genome sequence of Pyrinomonas methylaliphatogenes type strain K22T.</title>
        <authorList>
            <person name="Lee K.C.Y."/>
            <person name="Power J.F."/>
            <person name="Dunfield P.F."/>
            <person name="Morgan X.C."/>
            <person name="Huttenhower C."/>
            <person name="Stott M.B."/>
        </authorList>
    </citation>
    <scope>NUCLEOTIDE SEQUENCE [LARGE SCALE GENOMIC DNA]</scope>
    <source>
        <strain evidence="8 9">K22</strain>
    </source>
</reference>
<comment type="subunit">
    <text evidence="2">Homodimer.</text>
</comment>
<dbReference type="NCBIfam" id="TIGR02644">
    <property type="entry name" value="Y_phosphoryl"/>
    <property type="match status" value="1"/>
</dbReference>
<dbReference type="AlphaFoldDB" id="A0A0B6WW59"/>
<dbReference type="SUPFAM" id="SSF47648">
    <property type="entry name" value="Nucleoside phosphorylase/phosphoribosyltransferase N-terminal domain"/>
    <property type="match status" value="1"/>
</dbReference>
<accession>A0A0B6WW59</accession>
<dbReference type="InterPro" id="IPR017459">
    <property type="entry name" value="Glycosyl_Trfase_fam3_N_dom"/>
</dbReference>
<dbReference type="InterPro" id="IPR036320">
    <property type="entry name" value="Glycosyl_Trfase_fam3_N_dom_sf"/>
</dbReference>
<dbReference type="GO" id="GO:0006206">
    <property type="term" value="P:pyrimidine nucleobase metabolic process"/>
    <property type="evidence" value="ECO:0007669"/>
    <property type="project" value="InterPro"/>
</dbReference>
<protein>
    <recommendedName>
        <fullName evidence="3">thymidine phosphorylase</fullName>
        <ecNumber evidence="3">2.4.2.4</ecNumber>
    </recommendedName>
</protein>
<dbReference type="InterPro" id="IPR035902">
    <property type="entry name" value="Nuc_phospho_transferase"/>
</dbReference>
<evidence type="ECO:0000256" key="1">
    <source>
        <dbReference type="ARBA" id="ARBA00006915"/>
    </source>
</evidence>
<keyword evidence="5 8" id="KW-0808">Transferase</keyword>
<dbReference type="InterPro" id="IPR013102">
    <property type="entry name" value="PYNP_C"/>
</dbReference>
<evidence type="ECO:0000256" key="4">
    <source>
        <dbReference type="ARBA" id="ARBA00022676"/>
    </source>
</evidence>
<evidence type="ECO:0000256" key="5">
    <source>
        <dbReference type="ARBA" id="ARBA00022679"/>
    </source>
</evidence>
<dbReference type="OrthoDB" id="9763887at2"/>
<dbReference type="InterPro" id="IPR000312">
    <property type="entry name" value="Glycosyl_Trfase_fam3"/>
</dbReference>
<reference evidence="8 9" key="1">
    <citation type="submission" date="2013-12" db="EMBL/GenBank/DDBJ databases">
        <authorList>
            <person name="Stott M."/>
        </authorList>
    </citation>
    <scope>NUCLEOTIDE SEQUENCE [LARGE SCALE GENOMIC DNA]</scope>
    <source>
        <strain evidence="8 9">K22</strain>
    </source>
</reference>
<dbReference type="EMBL" id="CBXV010000005">
    <property type="protein sequence ID" value="CDM65503.1"/>
    <property type="molecule type" value="Genomic_DNA"/>
</dbReference>
<comment type="catalytic activity">
    <reaction evidence="6">
        <text>thymidine + phosphate = 2-deoxy-alpha-D-ribose 1-phosphate + thymine</text>
        <dbReference type="Rhea" id="RHEA:16037"/>
        <dbReference type="ChEBI" id="CHEBI:17748"/>
        <dbReference type="ChEBI" id="CHEBI:17821"/>
        <dbReference type="ChEBI" id="CHEBI:43474"/>
        <dbReference type="ChEBI" id="CHEBI:57259"/>
        <dbReference type="EC" id="2.4.2.4"/>
    </reaction>
</comment>
<dbReference type="InterPro" id="IPR000053">
    <property type="entry name" value="Thymidine/pyrmidine_PPase"/>
</dbReference>
<dbReference type="PANTHER" id="PTHR10515">
    <property type="entry name" value="THYMIDINE PHOSPHORYLASE"/>
    <property type="match status" value="1"/>
</dbReference>
<dbReference type="Gene3D" id="3.90.1170.30">
    <property type="entry name" value="Pyrimidine nucleoside phosphorylase-like, C-terminal domain"/>
    <property type="match status" value="1"/>
</dbReference>
<dbReference type="Gene3D" id="1.20.970.10">
    <property type="entry name" value="Transferase, Pyrimidine Nucleoside Phosphorylase, Chain C"/>
    <property type="match status" value="1"/>
</dbReference>
<evidence type="ECO:0000313" key="9">
    <source>
        <dbReference type="Proteomes" id="UP000031518"/>
    </source>
</evidence>
<dbReference type="PANTHER" id="PTHR10515:SF0">
    <property type="entry name" value="THYMIDINE PHOSPHORYLASE"/>
    <property type="match status" value="1"/>
</dbReference>
<proteinExistence type="inferred from homology"/>
<dbReference type="GO" id="GO:0006213">
    <property type="term" value="P:pyrimidine nucleoside metabolic process"/>
    <property type="evidence" value="ECO:0007669"/>
    <property type="project" value="InterPro"/>
</dbReference>
<dbReference type="Pfam" id="PF00591">
    <property type="entry name" value="Glycos_transf_3"/>
    <property type="match status" value="1"/>
</dbReference>
<evidence type="ECO:0000256" key="2">
    <source>
        <dbReference type="ARBA" id="ARBA00011738"/>
    </source>
</evidence>
<gene>
    <name evidence="8" type="ORF">PYK22_01506</name>
</gene>
<dbReference type="InterPro" id="IPR018090">
    <property type="entry name" value="Pyrmidine_PPas_bac/euk"/>
</dbReference>
<dbReference type="FunFam" id="3.40.1030.10:FF:000003">
    <property type="entry name" value="Pyrimidine-nucleoside phosphorylase"/>
    <property type="match status" value="1"/>
</dbReference>